<dbReference type="AlphaFoldDB" id="A0A0A0LE90"/>
<name>A0A0A0LE90_CUCSA</name>
<keyword evidence="2" id="KW-1185">Reference proteome</keyword>
<reference evidence="1 2" key="4">
    <citation type="journal article" date="2011" name="BMC Genomics">
        <title>RNA-Seq improves annotation of protein-coding genes in the cucumber genome.</title>
        <authorList>
            <person name="Li Z."/>
            <person name="Zhang Z."/>
            <person name="Yan P."/>
            <person name="Huang S."/>
            <person name="Fei Z."/>
            <person name="Lin K."/>
        </authorList>
    </citation>
    <scope>NUCLEOTIDE SEQUENCE [LARGE SCALE GENOMIC DNA]</scope>
    <source>
        <strain evidence="2">cv. 9930</strain>
    </source>
</reference>
<organism evidence="1 2">
    <name type="scientific">Cucumis sativus</name>
    <name type="common">Cucumber</name>
    <dbReference type="NCBI Taxonomy" id="3659"/>
    <lineage>
        <taxon>Eukaryota</taxon>
        <taxon>Viridiplantae</taxon>
        <taxon>Streptophyta</taxon>
        <taxon>Embryophyta</taxon>
        <taxon>Tracheophyta</taxon>
        <taxon>Spermatophyta</taxon>
        <taxon>Magnoliopsida</taxon>
        <taxon>eudicotyledons</taxon>
        <taxon>Gunneridae</taxon>
        <taxon>Pentapetalae</taxon>
        <taxon>rosids</taxon>
        <taxon>fabids</taxon>
        <taxon>Cucurbitales</taxon>
        <taxon>Cucurbitaceae</taxon>
        <taxon>Benincaseae</taxon>
        <taxon>Cucumis</taxon>
    </lineage>
</organism>
<dbReference type="Gramene" id="KGN60053">
    <property type="protein sequence ID" value="KGN60053"/>
    <property type="gene ID" value="Csa_3G874310"/>
</dbReference>
<reference evidence="1 2" key="3">
    <citation type="journal article" date="2010" name="BMC Genomics">
        <title>Transcriptome sequencing and comparative analysis of cucumber flowers with different sex types.</title>
        <authorList>
            <person name="Guo S."/>
            <person name="Zheng Y."/>
            <person name="Joung J.G."/>
            <person name="Liu S."/>
            <person name="Zhang Z."/>
            <person name="Crasta O.R."/>
            <person name="Sobral B.W."/>
            <person name="Xu Y."/>
            <person name="Huang S."/>
            <person name="Fei Z."/>
        </authorList>
    </citation>
    <scope>NUCLEOTIDE SEQUENCE [LARGE SCALE GENOMIC DNA]</scope>
    <source>
        <strain evidence="2">cv. 9930</strain>
    </source>
</reference>
<evidence type="ECO:0000313" key="1">
    <source>
        <dbReference type="EMBL" id="KGN60053.1"/>
    </source>
</evidence>
<protein>
    <submittedName>
        <fullName evidence="1">Uncharacterized protein</fullName>
    </submittedName>
</protein>
<reference evidence="1 2" key="2">
    <citation type="journal article" date="2009" name="PLoS ONE">
        <title>An integrated genetic and cytogenetic map of the cucumber genome.</title>
        <authorList>
            <person name="Ren Y."/>
            <person name="Zhang Z."/>
            <person name="Liu J."/>
            <person name="Staub J.E."/>
            <person name="Han Y."/>
            <person name="Cheng Z."/>
            <person name="Li X."/>
            <person name="Lu J."/>
            <person name="Miao H."/>
            <person name="Kang H."/>
            <person name="Xie B."/>
            <person name="Gu X."/>
            <person name="Wang X."/>
            <person name="Du Y."/>
            <person name="Jin W."/>
            <person name="Huang S."/>
        </authorList>
    </citation>
    <scope>NUCLEOTIDE SEQUENCE [LARGE SCALE GENOMIC DNA]</scope>
    <source>
        <strain evidence="2">cv. 9930</strain>
    </source>
</reference>
<dbReference type="EMBL" id="CM002924">
    <property type="protein sequence ID" value="KGN60053.1"/>
    <property type="molecule type" value="Genomic_DNA"/>
</dbReference>
<sequence>MICRQGQHVGNTLMPMLGQSVNNICLRPSSQRVVTLQQVGVFPTQEGIDEGEELSSTLG</sequence>
<dbReference type="Proteomes" id="UP000029981">
    <property type="component" value="Chromosome 3"/>
</dbReference>
<accession>A0A0A0LE90</accession>
<proteinExistence type="predicted"/>
<reference evidence="1 2" key="1">
    <citation type="journal article" date="2009" name="Nat. Genet.">
        <title>The genome of the cucumber, Cucumis sativus L.</title>
        <authorList>
            <person name="Huang S."/>
            <person name="Li R."/>
            <person name="Zhang Z."/>
            <person name="Li L."/>
            <person name="Gu X."/>
            <person name="Fan W."/>
            <person name="Lucas W.J."/>
            <person name="Wang X."/>
            <person name="Xie B."/>
            <person name="Ni P."/>
            <person name="Ren Y."/>
            <person name="Zhu H."/>
            <person name="Li J."/>
            <person name="Lin K."/>
            <person name="Jin W."/>
            <person name="Fei Z."/>
            <person name="Li G."/>
            <person name="Staub J."/>
            <person name="Kilian A."/>
            <person name="van der Vossen E.A."/>
            <person name="Wu Y."/>
            <person name="Guo J."/>
            <person name="He J."/>
            <person name="Jia Z."/>
            <person name="Ren Y."/>
            <person name="Tian G."/>
            <person name="Lu Y."/>
            <person name="Ruan J."/>
            <person name="Qian W."/>
            <person name="Wang M."/>
            <person name="Huang Q."/>
            <person name="Li B."/>
            <person name="Xuan Z."/>
            <person name="Cao J."/>
            <person name="Asan"/>
            <person name="Wu Z."/>
            <person name="Zhang J."/>
            <person name="Cai Q."/>
            <person name="Bai Y."/>
            <person name="Zhao B."/>
            <person name="Han Y."/>
            <person name="Li Y."/>
            <person name="Li X."/>
            <person name="Wang S."/>
            <person name="Shi Q."/>
            <person name="Liu S."/>
            <person name="Cho W.K."/>
            <person name="Kim J.Y."/>
            <person name="Xu Y."/>
            <person name="Heller-Uszynska K."/>
            <person name="Miao H."/>
            <person name="Cheng Z."/>
            <person name="Zhang S."/>
            <person name="Wu J."/>
            <person name="Yang Y."/>
            <person name="Kang H."/>
            <person name="Li M."/>
            <person name="Liang H."/>
            <person name="Ren X."/>
            <person name="Shi Z."/>
            <person name="Wen M."/>
            <person name="Jian M."/>
            <person name="Yang H."/>
            <person name="Zhang G."/>
            <person name="Yang Z."/>
            <person name="Chen R."/>
            <person name="Liu S."/>
            <person name="Li J."/>
            <person name="Ma L."/>
            <person name="Liu H."/>
            <person name="Zhou Y."/>
            <person name="Zhao J."/>
            <person name="Fang X."/>
            <person name="Li G."/>
            <person name="Fang L."/>
            <person name="Li Y."/>
            <person name="Liu D."/>
            <person name="Zheng H."/>
            <person name="Zhang Y."/>
            <person name="Qin N."/>
            <person name="Li Z."/>
            <person name="Yang G."/>
            <person name="Yang S."/>
            <person name="Bolund L."/>
            <person name="Kristiansen K."/>
            <person name="Zheng H."/>
            <person name="Li S."/>
            <person name="Zhang X."/>
            <person name="Yang H."/>
            <person name="Wang J."/>
            <person name="Sun R."/>
            <person name="Zhang B."/>
            <person name="Jiang S."/>
            <person name="Wang J."/>
            <person name="Du Y."/>
            <person name="Li S."/>
        </authorList>
    </citation>
    <scope>NUCLEOTIDE SEQUENCE [LARGE SCALE GENOMIC DNA]</scope>
    <source>
        <strain evidence="2">cv. 9930</strain>
    </source>
</reference>
<evidence type="ECO:0000313" key="2">
    <source>
        <dbReference type="Proteomes" id="UP000029981"/>
    </source>
</evidence>
<gene>
    <name evidence="1" type="ORF">Csa_3G874310</name>
</gene>